<feature type="domain" description="ABC-type uncharacterised transport system" evidence="2">
    <location>
        <begin position="195"/>
        <end position="500"/>
    </location>
</feature>
<proteinExistence type="predicted"/>
<keyword evidence="1" id="KW-0472">Membrane</keyword>
<keyword evidence="1" id="KW-1133">Transmembrane helix</keyword>
<evidence type="ECO:0000259" key="3">
    <source>
        <dbReference type="Pfam" id="PF23357"/>
    </source>
</evidence>
<reference evidence="4 5" key="1">
    <citation type="submission" date="2021-01" db="EMBL/GenBank/DDBJ databases">
        <title>Carboxyliciviraga sp.nov., isolated from coastal sediments.</title>
        <authorList>
            <person name="Lu D."/>
            <person name="Zhang T."/>
        </authorList>
    </citation>
    <scope>NUCLEOTIDE SEQUENCE [LARGE SCALE GENOMIC DNA]</scope>
    <source>
        <strain evidence="4 5">N1Y132</strain>
    </source>
</reference>
<dbReference type="EMBL" id="JAENRR010000035">
    <property type="protein sequence ID" value="MBK3518512.1"/>
    <property type="molecule type" value="Genomic_DNA"/>
</dbReference>
<organism evidence="4 5">
    <name type="scientific">Carboxylicivirga marina</name>
    <dbReference type="NCBI Taxonomy" id="2800988"/>
    <lineage>
        <taxon>Bacteria</taxon>
        <taxon>Pseudomonadati</taxon>
        <taxon>Bacteroidota</taxon>
        <taxon>Bacteroidia</taxon>
        <taxon>Marinilabiliales</taxon>
        <taxon>Marinilabiliaceae</taxon>
        <taxon>Carboxylicivirga</taxon>
    </lineage>
</organism>
<comment type="caution">
    <text evidence="4">The sequence shown here is derived from an EMBL/GenBank/DDBJ whole genome shotgun (WGS) entry which is preliminary data.</text>
</comment>
<protein>
    <submittedName>
        <fullName evidence="4">Gliding motility-associated ABC transporter substrate-binding protein GldG</fullName>
    </submittedName>
</protein>
<evidence type="ECO:0000313" key="5">
    <source>
        <dbReference type="Proteomes" id="UP000605676"/>
    </source>
</evidence>
<dbReference type="InterPro" id="IPR055396">
    <property type="entry name" value="DUF7088"/>
</dbReference>
<name>A0ABS1HLT8_9BACT</name>
<evidence type="ECO:0000313" key="4">
    <source>
        <dbReference type="EMBL" id="MBK3518512.1"/>
    </source>
</evidence>
<accession>A0ABS1HLT8</accession>
<dbReference type="Proteomes" id="UP000605676">
    <property type="component" value="Unassembled WGS sequence"/>
</dbReference>
<evidence type="ECO:0000256" key="1">
    <source>
        <dbReference type="SAM" id="Phobius"/>
    </source>
</evidence>
<keyword evidence="1" id="KW-0812">Transmembrane</keyword>
<dbReference type="InterPro" id="IPR019863">
    <property type="entry name" value="Motility-assoc_ABC-rel_GldG"/>
</dbReference>
<keyword evidence="5" id="KW-1185">Reference proteome</keyword>
<gene>
    <name evidence="4" type="primary">gldG</name>
    <name evidence="4" type="ORF">JIV24_14300</name>
</gene>
<evidence type="ECO:0000259" key="2">
    <source>
        <dbReference type="Pfam" id="PF09822"/>
    </source>
</evidence>
<dbReference type="InterPro" id="IPR019196">
    <property type="entry name" value="ABC_transp_unknown"/>
</dbReference>
<sequence length="564" mass="63991">MSIGLKHSNKIIKLAVVILGLIALAWLSQRVFFRVDLTSEKRYTLTTTSREFMNDLSSELYVKVYLEGELNSGFRRLSNASREMLEEFKSEAGRSMHFEFVNFEEQSSEDKKSLIEELAEFGFEPQSVFENAEDGLQIQSYVFPYALVYYKERIVGVNLLDNLPSRSGAENLNTSIESLEYKFTSAFRKLISEEKSKIAFLEGHGELDELDVIEATDALSAYYQVDRGQIGNDASVLNAYKAIIIAKPSKPFSEKDKFVLDQYLMNGGRLLYLIDAVNVTLDSLRQSPQTLGLYNDVNLDDQLFRYGVRVNPVLIEDIQAGRILMNANPQGQTQLVPVPWLYSPLLGASQNHPITRNINLVRGGFAGTIDTVGNNLNISRHILLRSSQYTKLNKTPVFISMADVNKQPKQQEFNAPYQTVAVVQEGKFPSVFKNRNIPEGLSGVGDIRTESRVTRMMVVADGDIIRNDVRFKQSNPKIERLGYDEGSGQMFGNKDFIVNAVNYLCDEDGWMQLRGRHLTLRLLDKQKLSEGTSWLKWLNVVLPILLVCLGSVLFIYIRYRRFGK</sequence>
<dbReference type="RefSeq" id="WP_200465739.1">
    <property type="nucleotide sequence ID" value="NZ_JAENRR010000035.1"/>
</dbReference>
<dbReference type="Pfam" id="PF09822">
    <property type="entry name" value="ABC_transp_aux"/>
    <property type="match status" value="1"/>
</dbReference>
<dbReference type="Pfam" id="PF23357">
    <property type="entry name" value="DUF7088"/>
    <property type="match status" value="1"/>
</dbReference>
<dbReference type="NCBIfam" id="TIGR03521">
    <property type="entry name" value="GldG"/>
    <property type="match status" value="1"/>
</dbReference>
<feature type="domain" description="DUF7088" evidence="3">
    <location>
        <begin position="40"/>
        <end position="148"/>
    </location>
</feature>
<feature type="transmembrane region" description="Helical" evidence="1">
    <location>
        <begin position="534"/>
        <end position="557"/>
    </location>
</feature>